<keyword evidence="2" id="KW-0732">Signal</keyword>
<evidence type="ECO:0000256" key="4">
    <source>
        <dbReference type="ARBA" id="ARBA00023180"/>
    </source>
</evidence>
<keyword evidence="3 6" id="KW-0472">Membrane</keyword>
<evidence type="ECO:0000256" key="1">
    <source>
        <dbReference type="ARBA" id="ARBA00004370"/>
    </source>
</evidence>
<keyword evidence="6" id="KW-1133">Transmembrane helix</keyword>
<feature type="compositionally biased region" description="Basic and acidic residues" evidence="5">
    <location>
        <begin position="9"/>
        <end position="21"/>
    </location>
</feature>
<dbReference type="Proteomes" id="UP000030759">
    <property type="component" value="Unassembled WGS sequence"/>
</dbReference>
<feature type="region of interest" description="Disordered" evidence="5">
    <location>
        <begin position="1"/>
        <end position="44"/>
    </location>
</feature>
<accession>A0A061HZF4</accession>
<dbReference type="PANTHER" id="PTHR12080:SF134">
    <property type="entry name" value="CD48 ANTIGEN"/>
    <property type="match status" value="1"/>
</dbReference>
<dbReference type="InterPro" id="IPR013783">
    <property type="entry name" value="Ig-like_fold"/>
</dbReference>
<reference evidence="9" key="1">
    <citation type="journal article" date="2013" name="Nat. Biotechnol.">
        <title>Chinese hamster genome sequenced from sorted chromosomes.</title>
        <authorList>
            <person name="Brinkrolf K."/>
            <person name="Rupp O."/>
            <person name="Laux H."/>
            <person name="Kollin F."/>
            <person name="Ernst W."/>
            <person name="Linke B."/>
            <person name="Kofler R."/>
            <person name="Romand S."/>
            <person name="Hesse F."/>
            <person name="Budach W.E."/>
            <person name="Galosy S."/>
            <person name="Muller D."/>
            <person name="Noll T."/>
            <person name="Wienberg J."/>
            <person name="Jostock T."/>
            <person name="Leonard M."/>
            <person name="Grillari J."/>
            <person name="Tauch A."/>
            <person name="Goesmann A."/>
            <person name="Helk B."/>
            <person name="Mott J.E."/>
            <person name="Puhler A."/>
            <person name="Borth N."/>
        </authorList>
    </citation>
    <scope>NUCLEOTIDE SEQUENCE [LARGE SCALE GENOMIC DNA]</scope>
    <source>
        <strain evidence="9">17A/GY</strain>
    </source>
</reference>
<protein>
    <submittedName>
        <fullName evidence="8">CD48 antigen-like protein</fullName>
    </submittedName>
</protein>
<dbReference type="GO" id="GO:0016020">
    <property type="term" value="C:membrane"/>
    <property type="evidence" value="ECO:0007669"/>
    <property type="project" value="UniProtKB-SubCell"/>
</dbReference>
<dbReference type="PROSITE" id="PS50835">
    <property type="entry name" value="IG_LIKE"/>
    <property type="match status" value="1"/>
</dbReference>
<dbReference type="SUPFAM" id="SSF48726">
    <property type="entry name" value="Immunoglobulin"/>
    <property type="match status" value="2"/>
</dbReference>
<evidence type="ECO:0000313" key="9">
    <source>
        <dbReference type="Proteomes" id="UP000030759"/>
    </source>
</evidence>
<dbReference type="EMBL" id="KE676918">
    <property type="protein sequence ID" value="ERE73696.1"/>
    <property type="molecule type" value="Genomic_DNA"/>
</dbReference>
<sequence>MGLGSGSAGRHDPPRTHELPEPRGPGQVAINHGGTSQDSSPHPLCSSPYTHHLVLVFTILTSYHTVNLDGQLKELKEIATTGSNITLQVFKQQLGPYKYLTWLYTKKQKILEHEYNGAETIFDSVFKGRVELNHTNGALRIYNVRKEDKGHYYMRVLNETEKQEEITLDVFDPVSKPFIKFETKNLPGSCHLKLSCKIEQQNVQYTWYDDSGSLLQNGTGDVLDIIVTPQNKSTFYTCEVHNPASSKNDTVYFTLPCTMARSSGVFWIATWLVAMVSIIHTVLLT</sequence>
<evidence type="ECO:0000256" key="3">
    <source>
        <dbReference type="ARBA" id="ARBA00023136"/>
    </source>
</evidence>
<feature type="transmembrane region" description="Helical" evidence="6">
    <location>
        <begin position="264"/>
        <end position="284"/>
    </location>
</feature>
<evidence type="ECO:0000256" key="6">
    <source>
        <dbReference type="SAM" id="Phobius"/>
    </source>
</evidence>
<keyword evidence="4" id="KW-0325">Glycoprotein</keyword>
<comment type="subcellular location">
    <subcellularLocation>
        <location evidence="1">Membrane</location>
    </subcellularLocation>
</comment>
<name>A0A061HZF4_CRIGR</name>
<evidence type="ECO:0000259" key="7">
    <source>
        <dbReference type="PROSITE" id="PS50835"/>
    </source>
</evidence>
<dbReference type="Gene3D" id="2.60.40.10">
    <property type="entry name" value="Immunoglobulins"/>
    <property type="match status" value="2"/>
</dbReference>
<evidence type="ECO:0000313" key="8">
    <source>
        <dbReference type="EMBL" id="ERE73696.1"/>
    </source>
</evidence>
<organism evidence="8 9">
    <name type="scientific">Cricetulus griseus</name>
    <name type="common">Chinese hamster</name>
    <name type="synonym">Cricetulus barabensis griseus</name>
    <dbReference type="NCBI Taxonomy" id="10029"/>
    <lineage>
        <taxon>Eukaryota</taxon>
        <taxon>Metazoa</taxon>
        <taxon>Chordata</taxon>
        <taxon>Craniata</taxon>
        <taxon>Vertebrata</taxon>
        <taxon>Euteleostomi</taxon>
        <taxon>Mammalia</taxon>
        <taxon>Eutheria</taxon>
        <taxon>Euarchontoglires</taxon>
        <taxon>Glires</taxon>
        <taxon>Rodentia</taxon>
        <taxon>Myomorpha</taxon>
        <taxon>Muroidea</taxon>
        <taxon>Cricetidae</taxon>
        <taxon>Cricetinae</taxon>
        <taxon>Cricetulus</taxon>
    </lineage>
</organism>
<dbReference type="InterPro" id="IPR007110">
    <property type="entry name" value="Ig-like_dom"/>
</dbReference>
<dbReference type="SMART" id="SM00409">
    <property type="entry name" value="IG"/>
    <property type="match status" value="1"/>
</dbReference>
<gene>
    <name evidence="8" type="ORF">H671_5g14021</name>
</gene>
<proteinExistence type="predicted"/>
<evidence type="ECO:0000256" key="2">
    <source>
        <dbReference type="ARBA" id="ARBA00022729"/>
    </source>
</evidence>
<keyword evidence="6" id="KW-0812">Transmembrane</keyword>
<feature type="domain" description="Ig-like" evidence="7">
    <location>
        <begin position="173"/>
        <end position="254"/>
    </location>
</feature>
<evidence type="ECO:0000256" key="5">
    <source>
        <dbReference type="SAM" id="MobiDB-lite"/>
    </source>
</evidence>
<dbReference type="InterPro" id="IPR003599">
    <property type="entry name" value="Ig_sub"/>
</dbReference>
<dbReference type="PANTHER" id="PTHR12080">
    <property type="entry name" value="SIGNALING LYMPHOCYTIC ACTIVATION MOLECULE"/>
    <property type="match status" value="1"/>
</dbReference>
<dbReference type="AlphaFoldDB" id="A0A061HZF4"/>
<dbReference type="InterPro" id="IPR036179">
    <property type="entry name" value="Ig-like_dom_sf"/>
</dbReference>
<dbReference type="InterPro" id="IPR015631">
    <property type="entry name" value="CD2/SLAM_rcpt"/>
</dbReference>